<dbReference type="PANTHER" id="PTHR24369">
    <property type="entry name" value="ANTIGEN BSP, PUTATIVE-RELATED"/>
    <property type="match status" value="1"/>
</dbReference>
<protein>
    <recommendedName>
        <fullName evidence="6">LRRCT domain-containing protein</fullName>
    </recommendedName>
</protein>
<dbReference type="GO" id="GO:0005886">
    <property type="term" value="C:plasma membrane"/>
    <property type="evidence" value="ECO:0007669"/>
    <property type="project" value="TreeGrafter"/>
</dbReference>
<keyword evidence="1" id="KW-0433">Leucine-rich repeat</keyword>
<dbReference type="Gene3D" id="3.80.10.10">
    <property type="entry name" value="Ribonuclease Inhibitor"/>
    <property type="match status" value="5"/>
</dbReference>
<dbReference type="FunFam" id="3.80.10.10:FF:000770">
    <property type="entry name" value="Uncharacterized protein"/>
    <property type="match status" value="1"/>
</dbReference>
<dbReference type="InterPro" id="IPR050541">
    <property type="entry name" value="LRR_TM_domain-containing"/>
</dbReference>
<dbReference type="SUPFAM" id="SSF52058">
    <property type="entry name" value="L domain-like"/>
    <property type="match status" value="2"/>
</dbReference>
<reference evidence="5" key="1">
    <citation type="journal article" date="2016" name="Sci. Rep.">
        <title>Molecular characterization of firefly nuptial gifts: a multi-omics approach sheds light on postcopulatory sexual selection.</title>
        <authorList>
            <person name="Al-Wathiqui N."/>
            <person name="Fallon T.R."/>
            <person name="South A."/>
            <person name="Weng J.K."/>
            <person name="Lewis S.M."/>
        </authorList>
    </citation>
    <scope>NUCLEOTIDE SEQUENCE</scope>
</reference>
<accession>A0A1Y1MMM5</accession>
<evidence type="ECO:0000256" key="3">
    <source>
        <dbReference type="ARBA" id="ARBA00022737"/>
    </source>
</evidence>
<dbReference type="Pfam" id="PF13855">
    <property type="entry name" value="LRR_8"/>
    <property type="match status" value="5"/>
</dbReference>
<dbReference type="SMART" id="SM00365">
    <property type="entry name" value="LRR_SD22"/>
    <property type="match status" value="4"/>
</dbReference>
<evidence type="ECO:0000256" key="2">
    <source>
        <dbReference type="ARBA" id="ARBA00022729"/>
    </source>
</evidence>
<keyword evidence="2" id="KW-0732">Signal</keyword>
<dbReference type="InterPro" id="IPR001611">
    <property type="entry name" value="Leu-rich_rpt"/>
</dbReference>
<keyword evidence="3" id="KW-0677">Repeat</keyword>
<dbReference type="FunFam" id="3.80.10.10:FF:001164">
    <property type="entry name" value="GH01279p"/>
    <property type="match status" value="1"/>
</dbReference>
<keyword evidence="4" id="KW-0325">Glycoprotein</keyword>
<dbReference type="PANTHER" id="PTHR24369:SF211">
    <property type="entry name" value="LEUCINE-RICH REPEAT-CONTAINING PROTEIN 15-LIKE"/>
    <property type="match status" value="1"/>
</dbReference>
<dbReference type="InterPro" id="IPR032675">
    <property type="entry name" value="LRR_dom_sf"/>
</dbReference>
<dbReference type="EMBL" id="GEZM01028388">
    <property type="protein sequence ID" value="JAV86328.1"/>
    <property type="molecule type" value="Transcribed_RNA"/>
</dbReference>
<dbReference type="SMART" id="SM00369">
    <property type="entry name" value="LRR_TYP"/>
    <property type="match status" value="16"/>
</dbReference>
<dbReference type="InterPro" id="IPR003591">
    <property type="entry name" value="Leu-rich_rpt_typical-subtyp"/>
</dbReference>
<organism evidence="5">
    <name type="scientific">Photinus pyralis</name>
    <name type="common">Common eastern firefly</name>
    <name type="synonym">Lampyris pyralis</name>
    <dbReference type="NCBI Taxonomy" id="7054"/>
    <lineage>
        <taxon>Eukaryota</taxon>
        <taxon>Metazoa</taxon>
        <taxon>Ecdysozoa</taxon>
        <taxon>Arthropoda</taxon>
        <taxon>Hexapoda</taxon>
        <taxon>Insecta</taxon>
        <taxon>Pterygota</taxon>
        <taxon>Neoptera</taxon>
        <taxon>Endopterygota</taxon>
        <taxon>Coleoptera</taxon>
        <taxon>Polyphaga</taxon>
        <taxon>Elateriformia</taxon>
        <taxon>Elateroidea</taxon>
        <taxon>Lampyridae</taxon>
        <taxon>Lampyrinae</taxon>
        <taxon>Photinus</taxon>
    </lineage>
</organism>
<evidence type="ECO:0000256" key="1">
    <source>
        <dbReference type="ARBA" id="ARBA00022614"/>
    </source>
</evidence>
<sequence>MSFEGHQSVDVLIEAIEKMEGKETLTSLSMISNNVSLPPAGSSGLFEQTFPLLEYLYINNNQITRLNDGGFSDLNRLRYLELKNNGLTELETGAFTYLPSLFHLNLSDNKLEVLQNRVFEGLERLGVLILNNNEIKEVEGEVFRNLHGLVNLELTNNQIEALNDGVFQDLENLAHLVLRYNKLQRLDTSLVAPLNKLIHLDMSHNQISKIPENFLCDRLIDGYRVSFSHNQIAEIGACAFRGLVIRDGELDLGHNQLKVLKAGSLSKVEANKVILSHNSTETIENGAFEDCACTELHLDNNNLAEITSQQLKGLKVNRHLRLSRNRIVSFEGAFVNCCTLGRLDLDYNQIDHLPNSCFDGLENLILLLLNHNSIKTIQENSFSGLPKLYTIFLIKNQIQTLHPRCLRPLENLEELLLCANKISALPDGLFDGNTRMHDLNLHDNHLTEVPPLFGGIATLRKLDLGFNKIREVPRNSFATGTDRKALSMLNLAGNANIKIEPGAFEGLDYVKYLVLSSINVKDVAPDTFRGLGSVHRLELDGNLIASPETLRGLPPTKVVLLENNPLEAADLKFDRLGLDHIDVISFEKISYQRGADKWSLVDKRIEDVDETYDWCPEEEGENQ</sequence>
<dbReference type="AlphaFoldDB" id="A0A1Y1MMM5"/>
<proteinExistence type="predicted"/>
<dbReference type="PROSITE" id="PS51450">
    <property type="entry name" value="LRR"/>
    <property type="match status" value="2"/>
</dbReference>
<evidence type="ECO:0000256" key="4">
    <source>
        <dbReference type="ARBA" id="ARBA00023180"/>
    </source>
</evidence>
<name>A0A1Y1MMM5_PHOPY</name>
<evidence type="ECO:0008006" key="6">
    <source>
        <dbReference type="Google" id="ProtNLM"/>
    </source>
</evidence>
<evidence type="ECO:0000313" key="5">
    <source>
        <dbReference type="EMBL" id="JAV86328.1"/>
    </source>
</evidence>